<keyword evidence="2" id="KW-0378">Hydrolase</keyword>
<organism evidence="2 3">
    <name type="scientific">Nocardioides taihuensis</name>
    <dbReference type="NCBI Taxonomy" id="1835606"/>
    <lineage>
        <taxon>Bacteria</taxon>
        <taxon>Bacillati</taxon>
        <taxon>Actinomycetota</taxon>
        <taxon>Actinomycetes</taxon>
        <taxon>Propionibacteriales</taxon>
        <taxon>Nocardioidaceae</taxon>
        <taxon>Nocardioides</taxon>
    </lineage>
</organism>
<gene>
    <name evidence="2" type="ORF">ACFPGP_14280</name>
</gene>
<dbReference type="Proteomes" id="UP001596087">
    <property type="component" value="Unassembled WGS sequence"/>
</dbReference>
<dbReference type="GO" id="GO:0008237">
    <property type="term" value="F:metallopeptidase activity"/>
    <property type="evidence" value="ECO:0007669"/>
    <property type="project" value="UniProtKB-KW"/>
</dbReference>
<proteinExistence type="predicted"/>
<evidence type="ECO:0000313" key="2">
    <source>
        <dbReference type="EMBL" id="MFC5177846.1"/>
    </source>
</evidence>
<reference evidence="3" key="1">
    <citation type="journal article" date="2019" name="Int. J. Syst. Evol. Microbiol.">
        <title>The Global Catalogue of Microorganisms (GCM) 10K type strain sequencing project: providing services to taxonomists for standard genome sequencing and annotation.</title>
        <authorList>
            <consortium name="The Broad Institute Genomics Platform"/>
            <consortium name="The Broad Institute Genome Sequencing Center for Infectious Disease"/>
            <person name="Wu L."/>
            <person name="Ma J."/>
        </authorList>
    </citation>
    <scope>NUCLEOTIDE SEQUENCE [LARGE SCALE GENOMIC DNA]</scope>
    <source>
        <strain evidence="3">DFY41</strain>
    </source>
</reference>
<dbReference type="NCBIfam" id="NF045524">
    <property type="entry name" value="MXAN_6640_HExxH"/>
    <property type="match status" value="1"/>
</dbReference>
<keyword evidence="3" id="KW-1185">Reference proteome</keyword>
<evidence type="ECO:0000313" key="3">
    <source>
        <dbReference type="Proteomes" id="UP001596087"/>
    </source>
</evidence>
<dbReference type="RefSeq" id="WP_378591233.1">
    <property type="nucleotide sequence ID" value="NZ_JBHSKD010000018.1"/>
</dbReference>
<feature type="signal peptide" evidence="1">
    <location>
        <begin position="1"/>
        <end position="31"/>
    </location>
</feature>
<dbReference type="EMBL" id="JBHSKD010000018">
    <property type="protein sequence ID" value="MFC5177846.1"/>
    <property type="molecule type" value="Genomic_DNA"/>
</dbReference>
<accession>A0ABW0BKL3</accession>
<name>A0ABW0BKL3_9ACTN</name>
<keyword evidence="2" id="KW-0645">Protease</keyword>
<keyword evidence="2" id="KW-0482">Metalloprotease</keyword>
<protein>
    <submittedName>
        <fullName evidence="2">MXAN_6640 family putative metalloprotease</fullName>
    </submittedName>
</protein>
<comment type="caution">
    <text evidence="2">The sequence shown here is derived from an EMBL/GenBank/DDBJ whole genome shotgun (WGS) entry which is preliminary data.</text>
</comment>
<sequence length="518" mass="55087">MPSPRQHRATRLTAALSAVALGLGLALVAGAGPAAQAADRPDVPTPAQQALARAQALFDGTPATDRSGGAASGPADATLALRDLWALRGQLTGADRAAADALLARPAAKRKACTPRICVHWTPSEVSKKDGDKNGRPDYVDKVIGNVDGVHRHYVKAGYRAPKSDHGRGGNNKTDIYLRDVGQFGLYGYCDSDAKYFPSPSNHSVWAFCVLDNDYKSSQFPQNTPLENLQVTAAHEYYHAVQFAYDFLEDDWFMEASAAWAEDEVYDAVNDNKQYLASSPLTQPDIPLDSAADIEVYGGWIWFRYLTEKNPSLKGGMPVLLLRIWQAADSVGSGTDRYGVQAIQKVLNGKGSSLRDEFARFSAANLFAQTAYDEGTAQAYPEVTPDFNAGLSDGQASSPSGTLDHLTAATLRFRTQGTTSGATLAVSINLPDTTRGSAAVVTVNGNDGSHTPELVALDANGNADTEVAFGDDVVTSVDVTLVNASTRFRCNQGTNFSCNGTPQDDGLTSSASVEVLVP</sequence>
<keyword evidence="1" id="KW-0732">Signal</keyword>
<evidence type="ECO:0000256" key="1">
    <source>
        <dbReference type="SAM" id="SignalP"/>
    </source>
</evidence>
<feature type="chain" id="PRO_5045181132" evidence="1">
    <location>
        <begin position="32"/>
        <end position="518"/>
    </location>
</feature>